<evidence type="ECO:0000256" key="6">
    <source>
        <dbReference type="ARBA" id="ARBA00023319"/>
    </source>
</evidence>
<reference evidence="10" key="2">
    <citation type="submission" date="2025-08" db="UniProtKB">
        <authorList>
            <consortium name="Ensembl"/>
        </authorList>
    </citation>
    <scope>IDENTIFICATION</scope>
</reference>
<dbReference type="Pfam" id="PF07686">
    <property type="entry name" value="V-set"/>
    <property type="match status" value="1"/>
</dbReference>
<dbReference type="InterPro" id="IPR036179">
    <property type="entry name" value="Ig-like_dom_sf"/>
</dbReference>
<evidence type="ECO:0000259" key="9">
    <source>
        <dbReference type="PROSITE" id="PS50835"/>
    </source>
</evidence>
<evidence type="ECO:0000256" key="2">
    <source>
        <dbReference type="ARBA" id="ARBA00022859"/>
    </source>
</evidence>
<evidence type="ECO:0000256" key="4">
    <source>
        <dbReference type="ARBA" id="ARBA00023157"/>
    </source>
</evidence>
<evidence type="ECO:0000256" key="3">
    <source>
        <dbReference type="ARBA" id="ARBA00023130"/>
    </source>
</evidence>
<sequence length="183" mass="20331">MGTRLLSFMTFFLLGADHTDAGISQSPRHRVTERGQDVALKCDPISGHTYLYWYRQTLGQNLEFLTYFQDDLASDTSGMPDDRYSAKRPEGSSSTLKIQRAEQGDSALYLCASSSATAWHSHFLPLHKPHVLPLRMAPRILNKGVACSSLIKGNKCFGIRCSSDRRRSGNNLPHTGADDVGKR</sequence>
<reference evidence="10 11" key="1">
    <citation type="journal article" date="2020" name="Nat. Commun.">
        <title>Donkey genomes provide new insights into domestication and selection for coat color.</title>
        <authorList>
            <person name="Wang"/>
            <person name="C."/>
            <person name="Li"/>
            <person name="H."/>
            <person name="Guo"/>
            <person name="Y."/>
            <person name="Huang"/>
            <person name="J."/>
            <person name="Sun"/>
            <person name="Y."/>
            <person name="Min"/>
            <person name="J."/>
            <person name="Wang"/>
            <person name="J."/>
            <person name="Fang"/>
            <person name="X."/>
            <person name="Zhao"/>
            <person name="Z."/>
            <person name="Wang"/>
            <person name="S."/>
            <person name="Zhang"/>
            <person name="Y."/>
            <person name="Liu"/>
            <person name="Q."/>
            <person name="Jiang"/>
            <person name="Q."/>
            <person name="Wang"/>
            <person name="X."/>
            <person name="Guo"/>
            <person name="Y."/>
            <person name="Yang"/>
            <person name="C."/>
            <person name="Wang"/>
            <person name="Y."/>
            <person name="Tian"/>
            <person name="F."/>
            <person name="Zhuang"/>
            <person name="G."/>
            <person name="Fan"/>
            <person name="Y."/>
            <person name="Gao"/>
            <person name="Q."/>
            <person name="Li"/>
            <person name="Y."/>
            <person name="Ju"/>
            <person name="Z."/>
            <person name="Li"/>
            <person name="J."/>
            <person name="Li"/>
            <person name="R."/>
            <person name="Hou"/>
            <person name="M."/>
            <person name="Yang"/>
            <person name="G."/>
            <person name="Liu"/>
            <person name="G."/>
            <person name="Liu"/>
            <person name="W."/>
            <person name="Guo"/>
            <person name="J."/>
            <person name="Pan"/>
            <person name="S."/>
            <person name="Fan"/>
            <person name="G."/>
            <person name="Zhang"/>
            <person name="W."/>
            <person name="Zhang"/>
            <person name="R."/>
            <person name="Yu"/>
            <person name="J."/>
            <person name="Zhang"/>
            <person name="X."/>
            <person name="Yin"/>
            <person name="Q."/>
            <person name="Ji"/>
            <person name="C."/>
            <person name="Jin"/>
            <person name="Y."/>
            <person name="Yue"/>
            <person name="G."/>
            <person name="Liu"/>
            <person name="M."/>
            <person name="Xu"/>
            <person name="J."/>
            <person name="Liu"/>
            <person name="S."/>
            <person name="Jordana"/>
            <person name="J."/>
            <person name="Noce"/>
            <person name="A."/>
            <person name="Amills"/>
            <person name="M."/>
            <person name="Wu"/>
            <person name="D.D."/>
            <person name="Li"/>
            <person name="S."/>
            <person name="Zhou"/>
            <person name="X. and Zhong"/>
            <person name="J."/>
        </authorList>
    </citation>
    <scope>NUCLEOTIDE SEQUENCE [LARGE SCALE GENOMIC DNA]</scope>
</reference>
<dbReference type="InterPro" id="IPR050413">
    <property type="entry name" value="TCR_beta_variable"/>
</dbReference>
<feature type="signal peptide" evidence="8">
    <location>
        <begin position="1"/>
        <end position="21"/>
    </location>
</feature>
<evidence type="ECO:0000256" key="7">
    <source>
        <dbReference type="ARBA" id="ARBA00043266"/>
    </source>
</evidence>
<evidence type="ECO:0000256" key="8">
    <source>
        <dbReference type="SAM" id="SignalP"/>
    </source>
</evidence>
<protein>
    <recommendedName>
        <fullName evidence="9">Ig-like domain-containing protein</fullName>
    </recommendedName>
</protein>
<keyword evidence="3" id="KW-1064">Adaptive immunity</keyword>
<dbReference type="GO" id="GO:0007166">
    <property type="term" value="P:cell surface receptor signaling pathway"/>
    <property type="evidence" value="ECO:0007669"/>
    <property type="project" value="TreeGrafter"/>
</dbReference>
<dbReference type="InterPro" id="IPR003599">
    <property type="entry name" value="Ig_sub"/>
</dbReference>
<keyword evidence="11" id="KW-1185">Reference proteome</keyword>
<dbReference type="Ensembl" id="ENSEAST00005014685.2">
    <property type="protein sequence ID" value="ENSEASP00005013521.2"/>
    <property type="gene ID" value="ENSEASG00005009449.2"/>
</dbReference>
<dbReference type="Proteomes" id="UP000694387">
    <property type="component" value="Chromosome 1"/>
</dbReference>
<dbReference type="InterPro" id="IPR013106">
    <property type="entry name" value="Ig_V-set"/>
</dbReference>
<evidence type="ECO:0000313" key="10">
    <source>
        <dbReference type="Ensembl" id="ENSEASP00005013521.2"/>
    </source>
</evidence>
<dbReference type="SMART" id="SM00409">
    <property type="entry name" value="IG"/>
    <property type="match status" value="1"/>
</dbReference>
<dbReference type="GeneTree" id="ENSGT00940000154460"/>
<dbReference type="PANTHER" id="PTHR23268:SF20">
    <property type="entry name" value="T CELL RECEPTOR BETA VARIABLE 7-4-RELATED"/>
    <property type="match status" value="1"/>
</dbReference>
<evidence type="ECO:0000313" key="11">
    <source>
        <dbReference type="Proteomes" id="UP000694387"/>
    </source>
</evidence>
<dbReference type="GO" id="GO:0042101">
    <property type="term" value="C:T cell receptor complex"/>
    <property type="evidence" value="ECO:0007669"/>
    <property type="project" value="UniProtKB-KW"/>
</dbReference>
<dbReference type="SUPFAM" id="SSF48726">
    <property type="entry name" value="Immunoglobulin"/>
    <property type="match status" value="1"/>
</dbReference>
<dbReference type="GO" id="GO:0002250">
    <property type="term" value="P:adaptive immune response"/>
    <property type="evidence" value="ECO:0007669"/>
    <property type="project" value="UniProtKB-KW"/>
</dbReference>
<proteinExistence type="predicted"/>
<keyword evidence="6" id="KW-0393">Immunoglobulin domain</keyword>
<dbReference type="PROSITE" id="PS50835">
    <property type="entry name" value="IG_LIKE"/>
    <property type="match status" value="1"/>
</dbReference>
<name>A0A8C4LQ97_EQUAS</name>
<dbReference type="InterPro" id="IPR007110">
    <property type="entry name" value="Ig-like_dom"/>
</dbReference>
<dbReference type="AlphaFoldDB" id="A0A8C4LQ97"/>
<reference evidence="10" key="3">
    <citation type="submission" date="2025-09" db="UniProtKB">
        <authorList>
            <consortium name="Ensembl"/>
        </authorList>
    </citation>
    <scope>IDENTIFICATION</scope>
</reference>
<keyword evidence="1 8" id="KW-0732">Signal</keyword>
<feature type="chain" id="PRO_5040350452" description="Ig-like domain-containing protein" evidence="8">
    <location>
        <begin position="22"/>
        <end position="183"/>
    </location>
</feature>
<dbReference type="PANTHER" id="PTHR23268">
    <property type="entry name" value="T-CELL RECEPTOR BETA CHAIN"/>
    <property type="match status" value="1"/>
</dbReference>
<organism evidence="10 11">
    <name type="scientific">Equus asinus</name>
    <name type="common">Donkey</name>
    <name type="synonym">Equus africanus asinus</name>
    <dbReference type="NCBI Taxonomy" id="9793"/>
    <lineage>
        <taxon>Eukaryota</taxon>
        <taxon>Metazoa</taxon>
        <taxon>Chordata</taxon>
        <taxon>Craniata</taxon>
        <taxon>Vertebrata</taxon>
        <taxon>Euteleostomi</taxon>
        <taxon>Mammalia</taxon>
        <taxon>Eutheria</taxon>
        <taxon>Laurasiatheria</taxon>
        <taxon>Perissodactyla</taxon>
        <taxon>Equidae</taxon>
        <taxon>Equus</taxon>
    </lineage>
</organism>
<dbReference type="SMART" id="SM00406">
    <property type="entry name" value="IGv"/>
    <property type="match status" value="1"/>
</dbReference>
<dbReference type="FunFam" id="2.60.40.10:FF:002491">
    <property type="entry name" value="T cell receptor beta variable 12-4"/>
    <property type="match status" value="1"/>
</dbReference>
<keyword evidence="5" id="KW-0675">Receptor</keyword>
<dbReference type="Gene3D" id="2.60.40.10">
    <property type="entry name" value="Immunoglobulins"/>
    <property type="match status" value="1"/>
</dbReference>
<keyword evidence="2" id="KW-0391">Immunity</keyword>
<evidence type="ECO:0000256" key="1">
    <source>
        <dbReference type="ARBA" id="ARBA00022729"/>
    </source>
</evidence>
<keyword evidence="7" id="KW-1279">T cell receptor</keyword>
<accession>A0A8C4LQ97</accession>
<keyword evidence="4" id="KW-1015">Disulfide bond</keyword>
<dbReference type="InterPro" id="IPR013783">
    <property type="entry name" value="Ig-like_fold"/>
</dbReference>
<evidence type="ECO:0000256" key="5">
    <source>
        <dbReference type="ARBA" id="ARBA00023170"/>
    </source>
</evidence>
<feature type="domain" description="Ig-like" evidence="9">
    <location>
        <begin position="21"/>
        <end position="111"/>
    </location>
</feature>